<dbReference type="Proteomes" id="UP000280434">
    <property type="component" value="Unassembled WGS sequence"/>
</dbReference>
<gene>
    <name evidence="1" type="ORF">D7S89_07065</name>
</gene>
<comment type="caution">
    <text evidence="1">The sequence shown here is derived from an EMBL/GenBank/DDBJ whole genome shotgun (WGS) entry which is preliminary data.</text>
</comment>
<protein>
    <submittedName>
        <fullName evidence="1">Uncharacterized protein</fullName>
    </submittedName>
</protein>
<organism evidence="1 2">
    <name type="scientific">Trinickia fusca</name>
    <dbReference type="NCBI Taxonomy" id="2419777"/>
    <lineage>
        <taxon>Bacteria</taxon>
        <taxon>Pseudomonadati</taxon>
        <taxon>Pseudomonadota</taxon>
        <taxon>Betaproteobacteria</taxon>
        <taxon>Burkholderiales</taxon>
        <taxon>Burkholderiaceae</taxon>
        <taxon>Trinickia</taxon>
    </lineage>
</organism>
<dbReference type="RefSeq" id="WP_121276918.1">
    <property type="nucleotide sequence ID" value="NZ_RBZV01000002.1"/>
</dbReference>
<dbReference type="EMBL" id="RBZV01000002">
    <property type="protein sequence ID" value="RKP50827.1"/>
    <property type="molecule type" value="Genomic_DNA"/>
</dbReference>
<reference evidence="1 2" key="1">
    <citation type="submission" date="2018-10" db="EMBL/GenBank/DDBJ databases">
        <title>Paraburkholderia sp. 7MK8-2, isolated from soil.</title>
        <authorList>
            <person name="Gao Z.-H."/>
            <person name="Qiu L.-H."/>
        </authorList>
    </citation>
    <scope>NUCLEOTIDE SEQUENCE [LARGE SCALE GENOMIC DNA]</scope>
    <source>
        <strain evidence="1 2">7MK8-2</strain>
    </source>
</reference>
<evidence type="ECO:0000313" key="2">
    <source>
        <dbReference type="Proteomes" id="UP000280434"/>
    </source>
</evidence>
<proteinExistence type="predicted"/>
<evidence type="ECO:0000313" key="1">
    <source>
        <dbReference type="EMBL" id="RKP50827.1"/>
    </source>
</evidence>
<sequence length="86" mass="9205">MRGTKAIHAVERLKARSGNAAYAAVSLPGGRFRLVDKTGGQDAPVGEPLPLEAFVTFVDTLSPAQPKKASKLDVAFEAQIKRSQNR</sequence>
<accession>A0A494XJC7</accession>
<keyword evidence="2" id="KW-1185">Reference proteome</keyword>
<name>A0A494XJC7_9BURK</name>
<dbReference type="AlphaFoldDB" id="A0A494XJC7"/>
<dbReference type="OrthoDB" id="8538070at2"/>